<sequence length="76" mass="8309">MALLKSRNLQRHQPVETWGWLFDEGGGKAVGQTVAHILGMEIVRLAGRIGIEGRASTIGADIFRKRLCIVGNLILV</sequence>
<evidence type="ECO:0000313" key="1">
    <source>
        <dbReference type="EMBL" id="WDR02306.1"/>
    </source>
</evidence>
<name>A0ABY7YLY4_9HYPH</name>
<organism evidence="1 2">
    <name type="scientific">Devosia algicola</name>
    <dbReference type="NCBI Taxonomy" id="3026418"/>
    <lineage>
        <taxon>Bacteria</taxon>
        <taxon>Pseudomonadati</taxon>
        <taxon>Pseudomonadota</taxon>
        <taxon>Alphaproteobacteria</taxon>
        <taxon>Hyphomicrobiales</taxon>
        <taxon>Devosiaceae</taxon>
        <taxon>Devosia</taxon>
    </lineage>
</organism>
<evidence type="ECO:0000313" key="2">
    <source>
        <dbReference type="Proteomes" id="UP001220530"/>
    </source>
</evidence>
<keyword evidence="2" id="KW-1185">Reference proteome</keyword>
<gene>
    <name evidence="1" type="ORF">PSQ19_17000</name>
</gene>
<dbReference type="RefSeq" id="WP_282218711.1">
    <property type="nucleotide sequence ID" value="NZ_CP118246.1"/>
</dbReference>
<proteinExistence type="predicted"/>
<protein>
    <submittedName>
        <fullName evidence="1">Uncharacterized protein</fullName>
    </submittedName>
</protein>
<dbReference type="Proteomes" id="UP001220530">
    <property type="component" value="Chromosome"/>
</dbReference>
<accession>A0ABY7YLY4</accession>
<dbReference type="EMBL" id="CP118246">
    <property type="protein sequence ID" value="WDR02306.1"/>
    <property type="molecule type" value="Genomic_DNA"/>
</dbReference>
<reference evidence="1 2" key="1">
    <citation type="submission" date="2023-02" db="EMBL/GenBank/DDBJ databases">
        <title>Devosia algicola sp. nov., isolated from the phycosphere of marine algae.</title>
        <authorList>
            <person name="Kim J.M."/>
            <person name="Lee J.K."/>
            <person name="Choi B.J."/>
            <person name="Bayburt H."/>
            <person name="Jeon C.O."/>
        </authorList>
    </citation>
    <scope>NUCLEOTIDE SEQUENCE [LARGE SCALE GENOMIC DNA]</scope>
    <source>
        <strain evidence="1 2">G20-9</strain>
    </source>
</reference>